<feature type="domain" description="Histidine kinase" evidence="6">
    <location>
        <begin position="667"/>
        <end position="883"/>
    </location>
</feature>
<dbReference type="SUPFAM" id="SSF55874">
    <property type="entry name" value="ATPase domain of HSP90 chaperone/DNA topoisomerase II/histidine kinase"/>
    <property type="match status" value="1"/>
</dbReference>
<dbReference type="PANTHER" id="PTHR43304:SF1">
    <property type="entry name" value="PAC DOMAIN-CONTAINING PROTEIN"/>
    <property type="match status" value="1"/>
</dbReference>
<evidence type="ECO:0000313" key="9">
    <source>
        <dbReference type="EMBL" id="WCT13707.1"/>
    </source>
</evidence>
<dbReference type="InterPro" id="IPR000014">
    <property type="entry name" value="PAS"/>
</dbReference>
<dbReference type="InterPro" id="IPR036097">
    <property type="entry name" value="HisK_dim/P_sf"/>
</dbReference>
<dbReference type="InterPro" id="IPR003594">
    <property type="entry name" value="HATPase_dom"/>
</dbReference>
<sequence length="883" mass="100074">MLTNTLSDNLFLSIFEKSTNALLVKADAAFTVVAVSDAYLQMASISREEIVGHGFFEILTKLTEHFYVADALSNSFQQVIKTREIAYLQYPDHLNVFVHQSGQHYWSVTNKPVLDEDGKVAYIIHTPVNITEQITQEVAKQAQLHGDALFRKLVMQAPFAISVCSGYELVIETANKQILELWGKSEAVLGKPLAVAVPELEGQPFVQLLRNVLASGEPHYGTETPAVLMRNGVKDTFYFNFVYYPLEENNEYTGVIIIATDVTEQVQARHVIEESEKQFRNLISQSSVAMGIMRGPDMVIDLYNDALLKIWDKTGQQVTGKKLIDVFPELKDQQYPALLKQVYETGEPFEGNEVPAYIETNSGLVLLYITFSYRPLFDVGHRVWGIMVTAYDVTGQVEARHKLELAEESLRLATEATGFGTFDVDLIKGSIVYSPRLAEIFGYDNTKQFTHKDLQSHVHPEDMGTVQKAFQKALTNGGLYFYEVRNIWPDRSIHWFRTQGSLLFDDDGKPIRMVGAVVDVTSQRHIINELKRSEENLRMATQAAELGTFDWNVAEDKLEWDKRHRQLFGYSLTDTITLDRFLKGLHPDDHERVIEALDYACNKQLSEGDYDVDYRIISFNEKKLRWIRAKGKAVFDEQGNPLRLVGTVVDITDRKQDEIRKNDFIAMASHELKTPLTSLKAYIQMLLSSARKSDNQFFSASLEKADNQIEKMTKLIYGFLDLSKIESGKLQLELSNFNINDAINEAVVDVRPITQSHQIVLEPTEDLIVHADREKIMQVAVNLINNAVKYSPKGTTITLSTLDTGNWVEVAVKDQGIGINTYDLQKIFQRFYRVQDEKTRGFSGFGIGLYLSAEIMALHHGEIDVKSEAGQGSTFYFRLPKAL</sequence>
<dbReference type="InterPro" id="IPR004358">
    <property type="entry name" value="Sig_transdc_His_kin-like_C"/>
</dbReference>
<dbReference type="PROSITE" id="PS50112">
    <property type="entry name" value="PAS"/>
    <property type="match status" value="2"/>
</dbReference>
<dbReference type="RefSeq" id="WP_273632014.1">
    <property type="nucleotide sequence ID" value="NZ_CP117167.1"/>
</dbReference>
<keyword evidence="5" id="KW-0418">Kinase</keyword>
<dbReference type="CDD" id="cd00082">
    <property type="entry name" value="HisKA"/>
    <property type="match status" value="1"/>
</dbReference>
<dbReference type="Pfam" id="PF08447">
    <property type="entry name" value="PAS_3"/>
    <property type="match status" value="2"/>
</dbReference>
<dbReference type="SMART" id="SM00086">
    <property type="entry name" value="PAC"/>
    <property type="match status" value="5"/>
</dbReference>
<dbReference type="InterPro" id="IPR013656">
    <property type="entry name" value="PAS_4"/>
</dbReference>
<dbReference type="EMBL" id="CP117167">
    <property type="protein sequence ID" value="WCT13707.1"/>
    <property type="molecule type" value="Genomic_DNA"/>
</dbReference>
<dbReference type="SUPFAM" id="SSF47384">
    <property type="entry name" value="Homodimeric domain of signal transducing histidine kinase"/>
    <property type="match status" value="1"/>
</dbReference>
<evidence type="ECO:0000256" key="1">
    <source>
        <dbReference type="ARBA" id="ARBA00000085"/>
    </source>
</evidence>
<feature type="domain" description="PAS" evidence="7">
    <location>
        <begin position="406"/>
        <end position="477"/>
    </location>
</feature>
<dbReference type="SMART" id="SM00091">
    <property type="entry name" value="PAS"/>
    <property type="match status" value="5"/>
</dbReference>
<name>A0ABY7TDK7_9SPHI</name>
<dbReference type="SMART" id="SM00387">
    <property type="entry name" value="HATPase_c"/>
    <property type="match status" value="1"/>
</dbReference>
<dbReference type="InterPro" id="IPR036890">
    <property type="entry name" value="HATPase_C_sf"/>
</dbReference>
<comment type="catalytic activity">
    <reaction evidence="1">
        <text>ATP + protein L-histidine = ADP + protein N-phospho-L-histidine.</text>
        <dbReference type="EC" id="2.7.13.3"/>
    </reaction>
</comment>
<evidence type="ECO:0000256" key="2">
    <source>
        <dbReference type="ARBA" id="ARBA00012438"/>
    </source>
</evidence>
<dbReference type="Pfam" id="PF08448">
    <property type="entry name" value="PAS_4"/>
    <property type="match status" value="3"/>
</dbReference>
<dbReference type="SMART" id="SM00388">
    <property type="entry name" value="HisKA"/>
    <property type="match status" value="1"/>
</dbReference>
<dbReference type="InterPro" id="IPR005467">
    <property type="entry name" value="His_kinase_dom"/>
</dbReference>
<feature type="domain" description="PAS" evidence="7">
    <location>
        <begin position="533"/>
        <end position="604"/>
    </location>
</feature>
<protein>
    <recommendedName>
        <fullName evidence="2">histidine kinase</fullName>
        <ecNumber evidence="2">2.7.13.3</ecNumber>
    </recommendedName>
</protein>
<dbReference type="InterPro" id="IPR000700">
    <property type="entry name" value="PAS-assoc_C"/>
</dbReference>
<dbReference type="InterPro" id="IPR001610">
    <property type="entry name" value="PAC"/>
</dbReference>
<dbReference type="SUPFAM" id="SSF55785">
    <property type="entry name" value="PYP-like sensor domain (PAS domain)"/>
    <property type="match status" value="5"/>
</dbReference>
<dbReference type="InterPro" id="IPR052162">
    <property type="entry name" value="Sensor_kinase/Photoreceptor"/>
</dbReference>
<dbReference type="Gene3D" id="3.30.565.10">
    <property type="entry name" value="Histidine kinase-like ATPase, C-terminal domain"/>
    <property type="match status" value="1"/>
</dbReference>
<reference evidence="9 10" key="1">
    <citation type="submission" date="2023-02" db="EMBL/GenBank/DDBJ databases">
        <title>Genome sequence of Mucilaginibacter jinjuensis strain KACC 16571.</title>
        <authorList>
            <person name="Kim S."/>
            <person name="Heo J."/>
            <person name="Kwon S.-W."/>
        </authorList>
    </citation>
    <scope>NUCLEOTIDE SEQUENCE [LARGE SCALE GENOMIC DNA]</scope>
    <source>
        <strain evidence="9 10">KACC 16571</strain>
    </source>
</reference>
<dbReference type="Gene3D" id="2.10.70.100">
    <property type="match status" value="1"/>
</dbReference>
<dbReference type="InterPro" id="IPR013655">
    <property type="entry name" value="PAS_fold_3"/>
</dbReference>
<evidence type="ECO:0000313" key="10">
    <source>
        <dbReference type="Proteomes" id="UP001216139"/>
    </source>
</evidence>
<gene>
    <name evidence="9" type="ORF">PQO05_07135</name>
</gene>
<dbReference type="PANTHER" id="PTHR43304">
    <property type="entry name" value="PHYTOCHROME-LIKE PROTEIN CPH1"/>
    <property type="match status" value="1"/>
</dbReference>
<dbReference type="EC" id="2.7.13.3" evidence="2"/>
<evidence type="ECO:0000256" key="4">
    <source>
        <dbReference type="ARBA" id="ARBA00022679"/>
    </source>
</evidence>
<accession>A0ABY7TDK7</accession>
<dbReference type="Gene3D" id="3.30.450.20">
    <property type="entry name" value="PAS domain"/>
    <property type="match status" value="5"/>
</dbReference>
<keyword evidence="10" id="KW-1185">Reference proteome</keyword>
<keyword evidence="4" id="KW-0808">Transferase</keyword>
<dbReference type="InterPro" id="IPR035965">
    <property type="entry name" value="PAS-like_dom_sf"/>
</dbReference>
<feature type="domain" description="PAC" evidence="8">
    <location>
        <begin position="610"/>
        <end position="663"/>
    </location>
</feature>
<dbReference type="InterPro" id="IPR003661">
    <property type="entry name" value="HisK_dim/P_dom"/>
</dbReference>
<evidence type="ECO:0000256" key="5">
    <source>
        <dbReference type="ARBA" id="ARBA00022777"/>
    </source>
</evidence>
<dbReference type="Gene3D" id="1.10.287.130">
    <property type="match status" value="1"/>
</dbReference>
<dbReference type="CDD" id="cd00130">
    <property type="entry name" value="PAS"/>
    <property type="match status" value="2"/>
</dbReference>
<proteinExistence type="predicted"/>
<organism evidence="9 10">
    <name type="scientific">Mucilaginibacter jinjuensis</name>
    <dbReference type="NCBI Taxonomy" id="1176721"/>
    <lineage>
        <taxon>Bacteria</taxon>
        <taxon>Pseudomonadati</taxon>
        <taxon>Bacteroidota</taxon>
        <taxon>Sphingobacteriia</taxon>
        <taxon>Sphingobacteriales</taxon>
        <taxon>Sphingobacteriaceae</taxon>
        <taxon>Mucilaginibacter</taxon>
    </lineage>
</organism>
<evidence type="ECO:0000259" key="8">
    <source>
        <dbReference type="PROSITE" id="PS50113"/>
    </source>
</evidence>
<dbReference type="NCBIfam" id="TIGR00229">
    <property type="entry name" value="sensory_box"/>
    <property type="match status" value="2"/>
</dbReference>
<evidence type="ECO:0000256" key="3">
    <source>
        <dbReference type="ARBA" id="ARBA00022553"/>
    </source>
</evidence>
<dbReference type="PROSITE" id="PS50113">
    <property type="entry name" value="PAC"/>
    <property type="match status" value="2"/>
</dbReference>
<dbReference type="Proteomes" id="UP001216139">
    <property type="component" value="Chromosome"/>
</dbReference>
<keyword evidence="3" id="KW-0597">Phosphoprotein</keyword>
<feature type="domain" description="PAC" evidence="8">
    <location>
        <begin position="480"/>
        <end position="532"/>
    </location>
</feature>
<evidence type="ECO:0000259" key="7">
    <source>
        <dbReference type="PROSITE" id="PS50112"/>
    </source>
</evidence>
<dbReference type="PRINTS" id="PR00344">
    <property type="entry name" value="BCTRLSENSOR"/>
</dbReference>
<evidence type="ECO:0000259" key="6">
    <source>
        <dbReference type="PROSITE" id="PS50109"/>
    </source>
</evidence>
<dbReference type="PROSITE" id="PS50109">
    <property type="entry name" value="HIS_KIN"/>
    <property type="match status" value="1"/>
</dbReference>
<dbReference type="Pfam" id="PF00512">
    <property type="entry name" value="HisKA"/>
    <property type="match status" value="1"/>
</dbReference>
<dbReference type="Pfam" id="PF02518">
    <property type="entry name" value="HATPase_c"/>
    <property type="match status" value="1"/>
</dbReference>